<sequence length="163" mass="18059">MNNRDKKSQEQPKKQRANVKLDSTVSPLGGWFGQFSCHACGTADVEVKGDRAEVSDIDLRLDTARSSRLCLASRIRGRAVLTRRSPSSAQIETDMQLEGVGKTLKTDVDATYTKEVDTKKNLETYNARFRVFEFGNRTDHDLTVEVPVTSTFSPGKNNGSSQS</sequence>
<gene>
    <name evidence="2" type="ORF">AQUSIP_06840</name>
</gene>
<dbReference type="AlphaFoldDB" id="A0A5E4PEX3"/>
<organism evidence="2 3">
    <name type="scientific">Aquicella siphonis</name>
    <dbReference type="NCBI Taxonomy" id="254247"/>
    <lineage>
        <taxon>Bacteria</taxon>
        <taxon>Pseudomonadati</taxon>
        <taxon>Pseudomonadota</taxon>
        <taxon>Gammaproteobacteria</taxon>
        <taxon>Legionellales</taxon>
        <taxon>Coxiellaceae</taxon>
        <taxon>Aquicella</taxon>
    </lineage>
</organism>
<dbReference type="RefSeq" id="WP_148338669.1">
    <property type="nucleotide sequence ID" value="NZ_LR699119.1"/>
</dbReference>
<evidence type="ECO:0000313" key="2">
    <source>
        <dbReference type="EMBL" id="VVC75394.1"/>
    </source>
</evidence>
<dbReference type="KEGG" id="asip:AQUSIP_06840"/>
<reference evidence="2 3" key="1">
    <citation type="submission" date="2019-08" db="EMBL/GenBank/DDBJ databases">
        <authorList>
            <person name="Guy L."/>
        </authorList>
    </citation>
    <scope>NUCLEOTIDE SEQUENCE [LARGE SCALE GENOMIC DNA]</scope>
    <source>
        <strain evidence="2 3">SGT-108</strain>
    </source>
</reference>
<accession>A0A5E4PEX3</accession>
<evidence type="ECO:0000313" key="3">
    <source>
        <dbReference type="Proteomes" id="UP000324194"/>
    </source>
</evidence>
<feature type="compositionally biased region" description="Basic and acidic residues" evidence="1">
    <location>
        <begin position="1"/>
        <end position="13"/>
    </location>
</feature>
<feature type="region of interest" description="Disordered" evidence="1">
    <location>
        <begin position="1"/>
        <end position="20"/>
    </location>
</feature>
<evidence type="ECO:0000256" key="1">
    <source>
        <dbReference type="SAM" id="MobiDB-lite"/>
    </source>
</evidence>
<protein>
    <submittedName>
        <fullName evidence="2">Uncharacterized protein</fullName>
    </submittedName>
</protein>
<proteinExistence type="predicted"/>
<dbReference type="EMBL" id="LR699119">
    <property type="protein sequence ID" value="VVC75394.1"/>
    <property type="molecule type" value="Genomic_DNA"/>
</dbReference>
<dbReference type="Proteomes" id="UP000324194">
    <property type="component" value="Chromosome 1"/>
</dbReference>
<name>A0A5E4PEX3_9COXI</name>
<keyword evidence="3" id="KW-1185">Reference proteome</keyword>